<gene>
    <name evidence="2" type="ORF">HDID_LOCUS6203</name>
</gene>
<feature type="region of interest" description="Disordered" evidence="1">
    <location>
        <begin position="90"/>
        <end position="253"/>
    </location>
</feature>
<feature type="region of interest" description="Disordered" evidence="1">
    <location>
        <begin position="386"/>
        <end position="418"/>
    </location>
</feature>
<name>A0A0R3SMP0_HYMDI</name>
<dbReference type="EMBL" id="UYSG01004499">
    <property type="protein sequence ID" value="VDL58521.1"/>
    <property type="molecule type" value="Genomic_DNA"/>
</dbReference>
<feature type="compositionally biased region" description="Low complexity" evidence="1">
    <location>
        <begin position="172"/>
        <end position="183"/>
    </location>
</feature>
<feature type="compositionally biased region" description="Low complexity" evidence="1">
    <location>
        <begin position="30"/>
        <end position="70"/>
    </location>
</feature>
<sequence>MDVTGTDPRARTGLFLWPWATTGYSNMNSSNTSGTNIQATPPLGLSSPSTGSFEQGIQMQHQQQNQSQQQDSSLESFYSRLPYSAGGAVPSLQQMQQHQRQQREAAVAAAQAISEMQGQQQGLQQSSRMGPISSQASQSHSQIPTQPPPPPPQFDQRSGQLMNGRQAQATINSASSSPLNNSAYHNPSLSPNSQNQHQPHQQSQQQQQQFQRHYSSAGSLQNVTGASPLDGRISSSASPSGSSVAPSYSLKRSSNDFNSATAMALALQAVAKGDRQMPPPPPSLSMHNSSTSNQPVDHLQGGDMFSSMNSTNYLFQPPNMSKGSGGSSGGGIHGRSSSEAAAQMAAAMVANEMGMDPRSTGSAHPLSGLHAAGGFLPDFLSSSSTAMGDTKMDPSGGVGLRGPFDGPPTMSGGLGMME</sequence>
<feature type="compositionally biased region" description="Polar residues" evidence="1">
    <location>
        <begin position="159"/>
        <end position="171"/>
    </location>
</feature>
<evidence type="ECO:0000256" key="1">
    <source>
        <dbReference type="SAM" id="MobiDB-lite"/>
    </source>
</evidence>
<feature type="region of interest" description="Disordered" evidence="1">
    <location>
        <begin position="322"/>
        <end position="344"/>
    </location>
</feature>
<feature type="compositionally biased region" description="Low complexity" evidence="1">
    <location>
        <begin position="191"/>
        <end position="209"/>
    </location>
</feature>
<dbReference type="Proteomes" id="UP000274504">
    <property type="component" value="Unassembled WGS sequence"/>
</dbReference>
<protein>
    <submittedName>
        <fullName evidence="4">BHLH domain-containing protein</fullName>
    </submittedName>
</protein>
<feature type="compositionally biased region" description="Low complexity" evidence="1">
    <location>
        <begin position="334"/>
        <end position="344"/>
    </location>
</feature>
<dbReference type="STRING" id="6216.A0A0R3SMP0"/>
<feature type="compositionally biased region" description="Polar residues" evidence="1">
    <location>
        <begin position="210"/>
        <end position="225"/>
    </location>
</feature>
<proteinExistence type="predicted"/>
<accession>A0A0R3SMP0</accession>
<organism evidence="4">
    <name type="scientific">Hymenolepis diminuta</name>
    <name type="common">Rat tapeworm</name>
    <dbReference type="NCBI Taxonomy" id="6216"/>
    <lineage>
        <taxon>Eukaryota</taxon>
        <taxon>Metazoa</taxon>
        <taxon>Spiralia</taxon>
        <taxon>Lophotrochozoa</taxon>
        <taxon>Platyhelminthes</taxon>
        <taxon>Cestoda</taxon>
        <taxon>Eucestoda</taxon>
        <taxon>Cyclophyllidea</taxon>
        <taxon>Hymenolepididae</taxon>
        <taxon>Hymenolepis</taxon>
    </lineage>
</organism>
<feature type="region of interest" description="Disordered" evidence="1">
    <location>
        <begin position="273"/>
        <end position="294"/>
    </location>
</feature>
<dbReference type="OrthoDB" id="6280214at2759"/>
<evidence type="ECO:0000313" key="3">
    <source>
        <dbReference type="Proteomes" id="UP000274504"/>
    </source>
</evidence>
<dbReference type="AlphaFoldDB" id="A0A0R3SMP0"/>
<dbReference type="WBParaSite" id="HDID_0000620501-mRNA-1">
    <property type="protein sequence ID" value="HDID_0000620501-mRNA-1"/>
    <property type="gene ID" value="HDID_0000620501"/>
</dbReference>
<feature type="compositionally biased region" description="Gly residues" evidence="1">
    <location>
        <begin position="323"/>
        <end position="333"/>
    </location>
</feature>
<feature type="compositionally biased region" description="Low complexity" evidence="1">
    <location>
        <begin position="234"/>
        <end position="249"/>
    </location>
</feature>
<reference evidence="4" key="1">
    <citation type="submission" date="2017-02" db="UniProtKB">
        <authorList>
            <consortium name="WormBaseParasite"/>
        </authorList>
    </citation>
    <scope>IDENTIFICATION</scope>
</reference>
<feature type="compositionally biased region" description="Low complexity" evidence="1">
    <location>
        <begin position="93"/>
        <end position="125"/>
    </location>
</feature>
<feature type="compositionally biased region" description="Polar residues" evidence="1">
    <location>
        <begin position="285"/>
        <end position="294"/>
    </location>
</feature>
<feature type="region of interest" description="Disordered" evidence="1">
    <location>
        <begin position="30"/>
        <end position="74"/>
    </location>
</feature>
<reference evidence="2 3" key="2">
    <citation type="submission" date="2018-11" db="EMBL/GenBank/DDBJ databases">
        <authorList>
            <consortium name="Pathogen Informatics"/>
        </authorList>
    </citation>
    <scope>NUCLEOTIDE SEQUENCE [LARGE SCALE GENOMIC DNA]</scope>
</reference>
<evidence type="ECO:0000313" key="2">
    <source>
        <dbReference type="EMBL" id="VDL58521.1"/>
    </source>
</evidence>
<evidence type="ECO:0000313" key="4">
    <source>
        <dbReference type="WBParaSite" id="HDID_0000620501-mRNA-1"/>
    </source>
</evidence>
<feature type="compositionally biased region" description="Low complexity" evidence="1">
    <location>
        <begin position="133"/>
        <end position="144"/>
    </location>
</feature>